<dbReference type="GO" id="GO:0071218">
    <property type="term" value="P:cellular response to misfolded protein"/>
    <property type="evidence" value="ECO:0007669"/>
    <property type="project" value="TreeGrafter"/>
</dbReference>
<keyword evidence="9" id="KW-1185">Reference proteome</keyword>
<keyword evidence="3" id="KW-0256">Endoplasmic reticulum</keyword>
<dbReference type="PANTHER" id="PTHR43908:SF3">
    <property type="entry name" value="AT29763P-RELATED"/>
    <property type="match status" value="1"/>
</dbReference>
<evidence type="ECO:0000256" key="3">
    <source>
        <dbReference type="ARBA" id="ARBA00022824"/>
    </source>
</evidence>
<evidence type="ECO:0000256" key="4">
    <source>
        <dbReference type="ARBA" id="ARBA00022989"/>
    </source>
</evidence>
<evidence type="ECO:0000259" key="7">
    <source>
        <dbReference type="PROSITE" id="PS50076"/>
    </source>
</evidence>
<comment type="subcellular location">
    <subcellularLocation>
        <location evidence="1">Endoplasmic reticulum membrane</location>
        <topology evidence="1">Single-pass membrane protein</topology>
    </subcellularLocation>
</comment>
<sequence>MVVPAASSSSRREDTSSSEQRELVRRIRVTADYYEILGLRKGASEEDLKRAYRKLALKLHPDKCTAHGADEAFKAVSRAFSCLSDADKRAAYDRYGSETPGLTRRHQGARGPFTAQGEVDPEELFNMFFNGGFGGAFGGGGMRYGAFQTHFGGPGFRRAQQQPQQPQQPASPMAQLLQFVPIILLLLWTFMQMPSAPVYSLDQTSDYRHQFDTSRLTVPYFVKDKHSFERQYPAAGRERARVEREVETLYRQKLEHNCYIERTNQQKLYNWGQRERAKNYPLPHCDKLRGLYGLYT</sequence>
<name>A0AAV1IGS5_9CHLO</name>
<dbReference type="SMART" id="SM00271">
    <property type="entry name" value="DnaJ"/>
    <property type="match status" value="1"/>
</dbReference>
<keyword evidence="5" id="KW-0472">Membrane</keyword>
<dbReference type="EMBL" id="CAUYUE010000012">
    <property type="protein sequence ID" value="CAK0785415.1"/>
    <property type="molecule type" value="Genomic_DNA"/>
</dbReference>
<dbReference type="Pfam" id="PF09320">
    <property type="entry name" value="DUF1977"/>
    <property type="match status" value="1"/>
</dbReference>
<evidence type="ECO:0000313" key="9">
    <source>
        <dbReference type="Proteomes" id="UP001314263"/>
    </source>
</evidence>
<organism evidence="8 9">
    <name type="scientific">Coccomyxa viridis</name>
    <dbReference type="NCBI Taxonomy" id="1274662"/>
    <lineage>
        <taxon>Eukaryota</taxon>
        <taxon>Viridiplantae</taxon>
        <taxon>Chlorophyta</taxon>
        <taxon>core chlorophytes</taxon>
        <taxon>Trebouxiophyceae</taxon>
        <taxon>Trebouxiophyceae incertae sedis</taxon>
        <taxon>Coccomyxaceae</taxon>
        <taxon>Coccomyxa</taxon>
    </lineage>
</organism>
<dbReference type="PANTHER" id="PTHR43908">
    <property type="entry name" value="AT29763P-RELATED"/>
    <property type="match status" value="1"/>
</dbReference>
<dbReference type="InterPro" id="IPR018253">
    <property type="entry name" value="DnaJ_domain_CS"/>
</dbReference>
<evidence type="ECO:0000256" key="1">
    <source>
        <dbReference type="ARBA" id="ARBA00004389"/>
    </source>
</evidence>
<dbReference type="SUPFAM" id="SSF46565">
    <property type="entry name" value="Chaperone J-domain"/>
    <property type="match status" value="1"/>
</dbReference>
<proteinExistence type="predicted"/>
<keyword evidence="4" id="KW-1133">Transmembrane helix</keyword>
<evidence type="ECO:0000256" key="5">
    <source>
        <dbReference type="ARBA" id="ARBA00023136"/>
    </source>
</evidence>
<comment type="caution">
    <text evidence="8">The sequence shown here is derived from an EMBL/GenBank/DDBJ whole genome shotgun (WGS) entry which is preliminary data.</text>
</comment>
<dbReference type="PROSITE" id="PS50076">
    <property type="entry name" value="DNAJ_2"/>
    <property type="match status" value="1"/>
</dbReference>
<evidence type="ECO:0000256" key="2">
    <source>
        <dbReference type="ARBA" id="ARBA00022692"/>
    </source>
</evidence>
<dbReference type="GO" id="GO:0005789">
    <property type="term" value="C:endoplasmic reticulum membrane"/>
    <property type="evidence" value="ECO:0007669"/>
    <property type="project" value="UniProtKB-SubCell"/>
</dbReference>
<dbReference type="InterPro" id="IPR015399">
    <property type="entry name" value="DUF1977_DnaJ-like"/>
</dbReference>
<keyword evidence="2" id="KW-0812">Transmembrane</keyword>
<accession>A0AAV1IGS5</accession>
<reference evidence="8 9" key="1">
    <citation type="submission" date="2023-10" db="EMBL/GenBank/DDBJ databases">
        <authorList>
            <person name="Maclean D."/>
            <person name="Macfadyen A."/>
        </authorList>
    </citation>
    <scope>NUCLEOTIDE SEQUENCE [LARGE SCALE GENOMIC DNA]</scope>
</reference>
<dbReference type="InterPro" id="IPR036869">
    <property type="entry name" value="J_dom_sf"/>
</dbReference>
<feature type="compositionally biased region" description="Basic and acidic residues" evidence="6">
    <location>
        <begin position="10"/>
        <end position="21"/>
    </location>
</feature>
<dbReference type="InterPro" id="IPR051100">
    <property type="entry name" value="DnaJ_subfamily_B/C"/>
</dbReference>
<dbReference type="Pfam" id="PF00226">
    <property type="entry name" value="DnaJ"/>
    <property type="match status" value="1"/>
</dbReference>
<dbReference type="PRINTS" id="PR00625">
    <property type="entry name" value="JDOMAIN"/>
</dbReference>
<feature type="region of interest" description="Disordered" evidence="6">
    <location>
        <begin position="1"/>
        <end position="21"/>
    </location>
</feature>
<dbReference type="Proteomes" id="UP001314263">
    <property type="component" value="Unassembled WGS sequence"/>
</dbReference>
<gene>
    <name evidence="8" type="ORF">CVIRNUC_008624</name>
</gene>
<dbReference type="AlphaFoldDB" id="A0AAV1IGS5"/>
<dbReference type="PROSITE" id="PS00636">
    <property type="entry name" value="DNAJ_1"/>
    <property type="match status" value="1"/>
</dbReference>
<evidence type="ECO:0000256" key="6">
    <source>
        <dbReference type="SAM" id="MobiDB-lite"/>
    </source>
</evidence>
<dbReference type="Gene3D" id="1.10.287.110">
    <property type="entry name" value="DnaJ domain"/>
    <property type="match status" value="1"/>
</dbReference>
<evidence type="ECO:0000313" key="8">
    <source>
        <dbReference type="EMBL" id="CAK0785415.1"/>
    </source>
</evidence>
<dbReference type="CDD" id="cd06257">
    <property type="entry name" value="DnaJ"/>
    <property type="match status" value="1"/>
</dbReference>
<feature type="domain" description="J" evidence="7">
    <location>
        <begin position="32"/>
        <end position="96"/>
    </location>
</feature>
<dbReference type="GO" id="GO:0030544">
    <property type="term" value="F:Hsp70 protein binding"/>
    <property type="evidence" value="ECO:0007669"/>
    <property type="project" value="TreeGrafter"/>
</dbReference>
<dbReference type="InterPro" id="IPR001623">
    <property type="entry name" value="DnaJ_domain"/>
</dbReference>
<protein>
    <recommendedName>
        <fullName evidence="7">J domain-containing protein</fullName>
    </recommendedName>
</protein>